<dbReference type="Gene3D" id="3.40.50.10330">
    <property type="entry name" value="Probable inorganic polyphosphate/atp-NAD kinase, domain 1"/>
    <property type="match status" value="1"/>
</dbReference>
<organism evidence="2 3">
    <name type="scientific">Sphingomonas tagetis</name>
    <dbReference type="NCBI Taxonomy" id="2949092"/>
    <lineage>
        <taxon>Bacteria</taxon>
        <taxon>Pseudomonadati</taxon>
        <taxon>Pseudomonadota</taxon>
        <taxon>Alphaproteobacteria</taxon>
        <taxon>Sphingomonadales</taxon>
        <taxon>Sphingomonadaceae</taxon>
        <taxon>Sphingomonas</taxon>
    </lineage>
</organism>
<gene>
    <name evidence="2" type="ORF">M9978_03000</name>
</gene>
<dbReference type="Gene3D" id="2.60.200.40">
    <property type="match status" value="1"/>
</dbReference>
<evidence type="ECO:0000259" key="1">
    <source>
        <dbReference type="Pfam" id="PF00781"/>
    </source>
</evidence>
<dbReference type="SUPFAM" id="SSF111331">
    <property type="entry name" value="NAD kinase/diacylglycerol kinase-like"/>
    <property type="match status" value="1"/>
</dbReference>
<protein>
    <recommendedName>
        <fullName evidence="1">DAGKc domain-containing protein</fullName>
    </recommendedName>
</protein>
<proteinExistence type="predicted"/>
<dbReference type="AlphaFoldDB" id="A0A9X2KKI1"/>
<evidence type="ECO:0000313" key="3">
    <source>
        <dbReference type="Proteomes" id="UP001139451"/>
    </source>
</evidence>
<feature type="domain" description="DAGKc" evidence="1">
    <location>
        <begin position="3"/>
        <end position="112"/>
    </location>
</feature>
<dbReference type="RefSeq" id="WP_254291378.1">
    <property type="nucleotide sequence ID" value="NZ_JAMLDX010000002.1"/>
</dbReference>
<dbReference type="InterPro" id="IPR016064">
    <property type="entry name" value="NAD/diacylglycerol_kinase_sf"/>
</dbReference>
<sequence length="277" mass="29990">MERVWFITNRASGSASAGKCEALEAVFEERGLTLAGRTDFPNEDIPSEVELAAANADTIVLFAGDGTINATLCKLADWNGGFLILPGGTMNLLAKALHHSLDPAEIIHAAHEHGRRVPLPFAEAGPHRAFAGLIVGPAAHWGRAREAARDGQPRRVVELIGKAWTRTFGKGLRVSGVPGMTRRYQAVFVHPAEQRLEVAAVDARDLRSIAQLGWDWLTGDWIDARAVTYRHTDRVRLAARKPVLALFDGEPETLAPDAEITGGTTRPVFIATKAEEA</sequence>
<accession>A0A9X2KKI1</accession>
<reference evidence="2" key="1">
    <citation type="submission" date="2022-05" db="EMBL/GenBank/DDBJ databases">
        <title>Sphingomonas sp. strain MG17 Genome sequencing and assembly.</title>
        <authorList>
            <person name="Kim I."/>
        </authorList>
    </citation>
    <scope>NUCLEOTIDE SEQUENCE</scope>
    <source>
        <strain evidence="2">MG17</strain>
    </source>
</reference>
<dbReference type="EMBL" id="JAMLDX010000002">
    <property type="protein sequence ID" value="MCP3729386.1"/>
    <property type="molecule type" value="Genomic_DNA"/>
</dbReference>
<dbReference type="InterPro" id="IPR017438">
    <property type="entry name" value="ATP-NAD_kinase_N"/>
</dbReference>
<evidence type="ECO:0000313" key="2">
    <source>
        <dbReference type="EMBL" id="MCP3729386.1"/>
    </source>
</evidence>
<dbReference type="InterPro" id="IPR001206">
    <property type="entry name" value="Diacylglycerol_kinase_cat_dom"/>
</dbReference>
<dbReference type="Pfam" id="PF00781">
    <property type="entry name" value="DAGK_cat"/>
    <property type="match status" value="1"/>
</dbReference>
<name>A0A9X2KKI1_9SPHN</name>
<comment type="caution">
    <text evidence="2">The sequence shown here is derived from an EMBL/GenBank/DDBJ whole genome shotgun (WGS) entry which is preliminary data.</text>
</comment>
<dbReference type="Proteomes" id="UP001139451">
    <property type="component" value="Unassembled WGS sequence"/>
</dbReference>
<dbReference type="GO" id="GO:0016301">
    <property type="term" value="F:kinase activity"/>
    <property type="evidence" value="ECO:0007669"/>
    <property type="project" value="InterPro"/>
</dbReference>
<keyword evidence="3" id="KW-1185">Reference proteome</keyword>